<protein>
    <submittedName>
        <fullName evidence="1">Uncharacterized protein</fullName>
    </submittedName>
</protein>
<comment type="caution">
    <text evidence="1">The sequence shown here is derived from an EMBL/GenBank/DDBJ whole genome shotgun (WGS) entry which is preliminary data.</text>
</comment>
<reference evidence="1" key="1">
    <citation type="journal article" date="2021" name="PeerJ">
        <title>Extensive microbial diversity within the chicken gut microbiome revealed by metagenomics and culture.</title>
        <authorList>
            <person name="Gilroy R."/>
            <person name="Ravi A."/>
            <person name="Getino M."/>
            <person name="Pursley I."/>
            <person name="Horton D.L."/>
            <person name="Alikhan N.F."/>
            <person name="Baker D."/>
            <person name="Gharbi K."/>
            <person name="Hall N."/>
            <person name="Watson M."/>
            <person name="Adriaenssens E.M."/>
            <person name="Foster-Nyarko E."/>
            <person name="Jarju S."/>
            <person name="Secka A."/>
            <person name="Antonio M."/>
            <person name="Oren A."/>
            <person name="Chaudhuri R.R."/>
            <person name="La Ragione R."/>
            <person name="Hildebrand F."/>
            <person name="Pallen M.J."/>
        </authorList>
    </citation>
    <scope>NUCLEOTIDE SEQUENCE</scope>
    <source>
        <strain evidence="1">ChiSjej2B20-17149</strain>
    </source>
</reference>
<proteinExistence type="predicted"/>
<evidence type="ECO:0000313" key="2">
    <source>
        <dbReference type="Proteomes" id="UP000752172"/>
    </source>
</evidence>
<organism evidence="1 2">
    <name type="scientific">Pseudomonas lactis</name>
    <dbReference type="NCBI Taxonomy" id="1615674"/>
    <lineage>
        <taxon>Bacteria</taxon>
        <taxon>Pseudomonadati</taxon>
        <taxon>Pseudomonadota</taxon>
        <taxon>Gammaproteobacteria</taxon>
        <taxon>Pseudomonadales</taxon>
        <taxon>Pseudomonadaceae</taxon>
        <taxon>Pseudomonas</taxon>
    </lineage>
</organism>
<reference evidence="1" key="2">
    <citation type="submission" date="2021-09" db="EMBL/GenBank/DDBJ databases">
        <authorList>
            <person name="Gilroy R."/>
        </authorList>
    </citation>
    <scope>NUCLEOTIDE SEQUENCE</scope>
    <source>
        <strain evidence="1">ChiSjej2B20-17149</strain>
    </source>
</reference>
<dbReference type="AlphaFoldDB" id="A0A921NH26"/>
<sequence length="141" mass="15783">MNVNGLKHHDNHRRIIYRNRGSLEKSRLLAFGRSEMDRAALQVCGPLDLQGGDVRDIERTEALGWKGESEARRADNREKSAVILTERGIQFQTKNMGAHLIVSHEGKVADFWPGTGKYIPRGGGRPGRGVFNLLKHFGVQP</sequence>
<evidence type="ECO:0000313" key="1">
    <source>
        <dbReference type="EMBL" id="HJH18364.1"/>
    </source>
</evidence>
<dbReference type="EMBL" id="DYTS01000117">
    <property type="protein sequence ID" value="HJH18364.1"/>
    <property type="molecule type" value="Genomic_DNA"/>
</dbReference>
<dbReference type="Proteomes" id="UP000752172">
    <property type="component" value="Unassembled WGS sequence"/>
</dbReference>
<gene>
    <name evidence="1" type="ORF">K8W20_06600</name>
</gene>
<accession>A0A921NH26</accession>
<name>A0A921NH26_9PSED</name>
<dbReference type="RefSeq" id="WP_278916327.1">
    <property type="nucleotide sequence ID" value="NZ_DYTS01000117.1"/>
</dbReference>